<evidence type="ECO:0000313" key="6">
    <source>
        <dbReference type="EMBL" id="KAJ8027845.1"/>
    </source>
</evidence>
<dbReference type="Proteomes" id="UP001152320">
    <property type="component" value="Chromosome 15"/>
</dbReference>
<evidence type="ECO:0000256" key="2">
    <source>
        <dbReference type="ARBA" id="ARBA00022692"/>
    </source>
</evidence>
<evidence type="ECO:0000256" key="5">
    <source>
        <dbReference type="SAM" id="Phobius"/>
    </source>
</evidence>
<dbReference type="Pfam" id="PF02535">
    <property type="entry name" value="Zip"/>
    <property type="match status" value="1"/>
</dbReference>
<feature type="transmembrane region" description="Helical" evidence="5">
    <location>
        <begin position="132"/>
        <end position="151"/>
    </location>
</feature>
<accession>A0A9Q1BJX3</accession>
<feature type="transmembrane region" description="Helical" evidence="5">
    <location>
        <begin position="72"/>
        <end position="92"/>
    </location>
</feature>
<reference evidence="6" key="1">
    <citation type="submission" date="2021-10" db="EMBL/GenBank/DDBJ databases">
        <title>Tropical sea cucumber genome reveals ecological adaptation and Cuvierian tubules defense mechanism.</title>
        <authorList>
            <person name="Chen T."/>
        </authorList>
    </citation>
    <scope>NUCLEOTIDE SEQUENCE</scope>
    <source>
        <strain evidence="6">Nanhai2018</strain>
        <tissue evidence="6">Muscle</tissue>
    </source>
</reference>
<sequence>MHIPSTFRSLLLLGALSFHSILEGIAVGILSSSTQVWTLVLAIAIHKSVISFSLSINFLTSMKKLNAIFCQIVFAVMSPLGIAIGMVIVSQIDNFSSSIWQAILQGGATGTFLYVTFFELLPREIEAPRDKFLKVLSILVGFGVIAGLITYEVRHE</sequence>
<name>A0A9Q1BJX3_HOLLE</name>
<dbReference type="GO" id="GO:0005886">
    <property type="term" value="C:plasma membrane"/>
    <property type="evidence" value="ECO:0007669"/>
    <property type="project" value="TreeGrafter"/>
</dbReference>
<protein>
    <submittedName>
        <fullName evidence="6">Zinc transporter ZIP1</fullName>
    </submittedName>
</protein>
<dbReference type="OrthoDB" id="448280at2759"/>
<organism evidence="6 7">
    <name type="scientific">Holothuria leucospilota</name>
    <name type="common">Black long sea cucumber</name>
    <name type="synonym">Mertensiothuria leucospilota</name>
    <dbReference type="NCBI Taxonomy" id="206669"/>
    <lineage>
        <taxon>Eukaryota</taxon>
        <taxon>Metazoa</taxon>
        <taxon>Echinodermata</taxon>
        <taxon>Eleutherozoa</taxon>
        <taxon>Echinozoa</taxon>
        <taxon>Holothuroidea</taxon>
        <taxon>Aspidochirotacea</taxon>
        <taxon>Aspidochirotida</taxon>
        <taxon>Holothuriidae</taxon>
        <taxon>Holothuria</taxon>
    </lineage>
</organism>
<dbReference type="GO" id="GO:0005385">
    <property type="term" value="F:zinc ion transmembrane transporter activity"/>
    <property type="evidence" value="ECO:0007669"/>
    <property type="project" value="TreeGrafter"/>
</dbReference>
<dbReference type="InterPro" id="IPR003689">
    <property type="entry name" value="ZIP"/>
</dbReference>
<keyword evidence="7" id="KW-1185">Reference proteome</keyword>
<evidence type="ECO:0000256" key="1">
    <source>
        <dbReference type="ARBA" id="ARBA00004141"/>
    </source>
</evidence>
<keyword evidence="4 5" id="KW-0472">Membrane</keyword>
<dbReference type="PANTHER" id="PTHR11040:SF140">
    <property type="entry name" value="ZRT (ZRT), IRT- (IRT-) LIKE PROTEIN TRANSPORTER"/>
    <property type="match status" value="1"/>
</dbReference>
<feature type="transmembrane region" description="Helical" evidence="5">
    <location>
        <begin position="98"/>
        <end position="120"/>
    </location>
</feature>
<feature type="transmembrane region" description="Helical" evidence="5">
    <location>
        <begin position="36"/>
        <end position="60"/>
    </location>
</feature>
<dbReference type="AlphaFoldDB" id="A0A9Q1BJX3"/>
<dbReference type="EMBL" id="JAIZAY010000015">
    <property type="protein sequence ID" value="KAJ8027845.1"/>
    <property type="molecule type" value="Genomic_DNA"/>
</dbReference>
<evidence type="ECO:0000313" key="7">
    <source>
        <dbReference type="Proteomes" id="UP001152320"/>
    </source>
</evidence>
<evidence type="ECO:0000256" key="4">
    <source>
        <dbReference type="ARBA" id="ARBA00023136"/>
    </source>
</evidence>
<keyword evidence="2 5" id="KW-0812">Transmembrane</keyword>
<dbReference type="PANTHER" id="PTHR11040">
    <property type="entry name" value="ZINC/IRON TRANSPORTER"/>
    <property type="match status" value="1"/>
</dbReference>
<comment type="subcellular location">
    <subcellularLocation>
        <location evidence="1">Membrane</location>
        <topology evidence="1">Multi-pass membrane protein</topology>
    </subcellularLocation>
</comment>
<gene>
    <name evidence="6" type="ORF">HOLleu_29916</name>
</gene>
<evidence type="ECO:0000256" key="3">
    <source>
        <dbReference type="ARBA" id="ARBA00022989"/>
    </source>
</evidence>
<keyword evidence="3 5" id="KW-1133">Transmembrane helix</keyword>
<proteinExistence type="predicted"/>
<comment type="caution">
    <text evidence="6">The sequence shown here is derived from an EMBL/GenBank/DDBJ whole genome shotgun (WGS) entry which is preliminary data.</text>
</comment>